<dbReference type="AlphaFoldDB" id="A0A4P9K6V6"/>
<dbReference type="Gene3D" id="1.20.120.30">
    <property type="entry name" value="Aspartate receptor, ligand-binding domain"/>
    <property type="match status" value="1"/>
</dbReference>
<evidence type="ECO:0000313" key="6">
    <source>
        <dbReference type="Proteomes" id="UP000304864"/>
    </source>
</evidence>
<dbReference type="Pfam" id="PF13682">
    <property type="entry name" value="CZB"/>
    <property type="match status" value="1"/>
</dbReference>
<dbReference type="RefSeq" id="WP_138565423.1">
    <property type="nucleotide sequence ID" value="NZ_CP040602.1"/>
</dbReference>
<dbReference type="PANTHER" id="PTHR45138">
    <property type="entry name" value="REGULATORY COMPONENTS OF SENSORY TRANSDUCTION SYSTEM"/>
    <property type="match status" value="1"/>
</dbReference>
<dbReference type="InterPro" id="IPR043128">
    <property type="entry name" value="Rev_trsase/Diguanyl_cyclase"/>
</dbReference>
<dbReference type="KEGG" id="thig:FE785_08970"/>
<evidence type="ECO:0000256" key="1">
    <source>
        <dbReference type="ARBA" id="ARBA00001946"/>
    </source>
</evidence>
<proteinExistence type="predicted"/>
<dbReference type="Gene3D" id="3.30.70.270">
    <property type="match status" value="1"/>
</dbReference>
<feature type="domain" description="GGDEF" evidence="4">
    <location>
        <begin position="321"/>
        <end position="456"/>
    </location>
</feature>
<dbReference type="EMBL" id="CP040602">
    <property type="protein sequence ID" value="QCU90749.1"/>
    <property type="molecule type" value="Genomic_DNA"/>
</dbReference>
<organism evidence="5 6">
    <name type="scientific">Thiomicrorhabdus sediminis</name>
    <dbReference type="NCBI Taxonomy" id="2580412"/>
    <lineage>
        <taxon>Bacteria</taxon>
        <taxon>Pseudomonadati</taxon>
        <taxon>Pseudomonadota</taxon>
        <taxon>Gammaproteobacteria</taxon>
        <taxon>Thiotrichales</taxon>
        <taxon>Piscirickettsiaceae</taxon>
        <taxon>Thiomicrorhabdus</taxon>
    </lineage>
</organism>
<keyword evidence="6" id="KW-1185">Reference proteome</keyword>
<dbReference type="GO" id="GO:0052621">
    <property type="term" value="F:diguanylate cyclase activity"/>
    <property type="evidence" value="ECO:0007669"/>
    <property type="project" value="UniProtKB-EC"/>
</dbReference>
<dbReference type="InterPro" id="IPR050469">
    <property type="entry name" value="Diguanylate_Cyclase"/>
</dbReference>
<dbReference type="InterPro" id="IPR025991">
    <property type="entry name" value="Chemoreceptor_zinc-bind_dom"/>
</dbReference>
<dbReference type="CDD" id="cd01949">
    <property type="entry name" value="GGDEF"/>
    <property type="match status" value="1"/>
</dbReference>
<dbReference type="FunFam" id="3.30.70.270:FF:000001">
    <property type="entry name" value="Diguanylate cyclase domain protein"/>
    <property type="match status" value="1"/>
</dbReference>
<comment type="catalytic activity">
    <reaction evidence="3">
        <text>2 GTP = 3',3'-c-di-GMP + 2 diphosphate</text>
        <dbReference type="Rhea" id="RHEA:24898"/>
        <dbReference type="ChEBI" id="CHEBI:33019"/>
        <dbReference type="ChEBI" id="CHEBI:37565"/>
        <dbReference type="ChEBI" id="CHEBI:58805"/>
        <dbReference type="EC" id="2.7.7.65"/>
    </reaction>
</comment>
<name>A0A4P9K6V6_9GAMM</name>
<dbReference type="EC" id="2.7.7.65" evidence="2"/>
<dbReference type="GO" id="GO:0005886">
    <property type="term" value="C:plasma membrane"/>
    <property type="evidence" value="ECO:0007669"/>
    <property type="project" value="TreeGrafter"/>
</dbReference>
<dbReference type="SMART" id="SM00267">
    <property type="entry name" value="GGDEF"/>
    <property type="match status" value="1"/>
</dbReference>
<dbReference type="OrthoDB" id="9803824at2"/>
<evidence type="ECO:0000256" key="2">
    <source>
        <dbReference type="ARBA" id="ARBA00012528"/>
    </source>
</evidence>
<dbReference type="Proteomes" id="UP000304864">
    <property type="component" value="Chromosome"/>
</dbReference>
<dbReference type="InterPro" id="IPR029787">
    <property type="entry name" value="Nucleotide_cyclase"/>
</dbReference>
<protein>
    <recommendedName>
        <fullName evidence="2">diguanylate cyclase</fullName>
        <ecNumber evidence="2">2.7.7.65</ecNumber>
    </recommendedName>
</protein>
<dbReference type="GO" id="GO:0043709">
    <property type="term" value="P:cell adhesion involved in single-species biofilm formation"/>
    <property type="evidence" value="ECO:0007669"/>
    <property type="project" value="TreeGrafter"/>
</dbReference>
<gene>
    <name evidence="5" type="ORF">FE785_08970</name>
</gene>
<dbReference type="PANTHER" id="PTHR45138:SF9">
    <property type="entry name" value="DIGUANYLATE CYCLASE DGCM-RELATED"/>
    <property type="match status" value="1"/>
</dbReference>
<dbReference type="Pfam" id="PF00990">
    <property type="entry name" value="GGDEF"/>
    <property type="match status" value="1"/>
</dbReference>
<dbReference type="SUPFAM" id="SSF55073">
    <property type="entry name" value="Nucleotide cyclase"/>
    <property type="match status" value="1"/>
</dbReference>
<dbReference type="InterPro" id="IPR000160">
    <property type="entry name" value="GGDEF_dom"/>
</dbReference>
<comment type="cofactor">
    <cofactor evidence="1">
        <name>Mg(2+)</name>
        <dbReference type="ChEBI" id="CHEBI:18420"/>
    </cofactor>
</comment>
<dbReference type="NCBIfam" id="TIGR00254">
    <property type="entry name" value="GGDEF"/>
    <property type="match status" value="1"/>
</dbReference>
<dbReference type="GO" id="GO:1902201">
    <property type="term" value="P:negative regulation of bacterial-type flagellum-dependent cell motility"/>
    <property type="evidence" value="ECO:0007669"/>
    <property type="project" value="TreeGrafter"/>
</dbReference>
<dbReference type="PROSITE" id="PS50887">
    <property type="entry name" value="GGDEF"/>
    <property type="match status" value="1"/>
</dbReference>
<evidence type="ECO:0000313" key="5">
    <source>
        <dbReference type="EMBL" id="QCU90749.1"/>
    </source>
</evidence>
<reference evidence="5 6" key="1">
    <citation type="submission" date="2019-05" db="EMBL/GenBank/DDBJ databases">
        <title>Thiomicrorhabdus sediminis sp. nov, a novel sulfur-oxidizing bacterium isolated from coastal sediment.</title>
        <authorList>
            <person name="Liu X."/>
        </authorList>
    </citation>
    <scope>NUCLEOTIDE SEQUENCE [LARGE SCALE GENOMIC DNA]</scope>
    <source>
        <strain evidence="5 6">G1</strain>
    </source>
</reference>
<accession>A0A4P9K6V6</accession>
<evidence type="ECO:0000259" key="4">
    <source>
        <dbReference type="PROSITE" id="PS50887"/>
    </source>
</evidence>
<sequence>MVQEDDVIKIDNLNEMIGISQDHLDLLGQHQARLLNCEPLFYEKVFAGLANTGLQYEQGSTTLFLPNFFTTLVSTKFDQSLYHELYMQVLHWKQLGLRQNHITLLINQCRHAVYSCLDEVQPHQLLYIVGLMVDALSLLNNHVFHLVEMKSRITQKFAMDVNHVKRSYELVSAAFPAELMQVYEDHVKWKILAFSMALGEMSEEKLPLSTQECRLGKWLQAGGWQRIPQTAQQSFDQAHHEVHELAVQAIECNRNSQPDQIVKILNSMEEASDRVTEVLMQVMETELIRFCTLDSLTGLPNRKLFDDILEKQLAFAKRRNLFVGLVLIDIDYFKPVNDNYGHLVGDQVLEQLADILRECMREEESVFRWGGEEFLALTLSERADDCYVLAERMRDTIAKTRFGVVKDGELKITVSCGAISTMSFAMFQFEEVFGQLDDLLYKAKKSGRNRTFHKVLEAE</sequence>
<evidence type="ECO:0000256" key="3">
    <source>
        <dbReference type="ARBA" id="ARBA00034247"/>
    </source>
</evidence>